<dbReference type="EMBL" id="JACAQB010000024">
    <property type="protein sequence ID" value="NWB99526.1"/>
    <property type="molecule type" value="Genomic_DNA"/>
</dbReference>
<dbReference type="SUPFAM" id="SSF55729">
    <property type="entry name" value="Acyl-CoA N-acyltransferases (Nat)"/>
    <property type="match status" value="1"/>
</dbReference>
<feature type="transmembrane region" description="Helical" evidence="6">
    <location>
        <begin position="74"/>
        <end position="93"/>
    </location>
</feature>
<dbReference type="Gene3D" id="3.40.630.30">
    <property type="match status" value="1"/>
</dbReference>
<dbReference type="PANTHER" id="PTHR34697:SF2">
    <property type="entry name" value="PHOSPHATIDYLGLYCEROL LYSYLTRANSFERASE"/>
    <property type="match status" value="1"/>
</dbReference>
<evidence type="ECO:0000256" key="2">
    <source>
        <dbReference type="ARBA" id="ARBA00022475"/>
    </source>
</evidence>
<keyword evidence="5 6" id="KW-0472">Membrane</keyword>
<evidence type="ECO:0000256" key="5">
    <source>
        <dbReference type="ARBA" id="ARBA00023136"/>
    </source>
</evidence>
<protein>
    <submittedName>
        <fullName evidence="8">DUF2156 domain-containing protein</fullName>
    </submittedName>
</protein>
<gene>
    <name evidence="8" type="ORF">HX882_26915</name>
</gene>
<dbReference type="RefSeq" id="WP_177105120.1">
    <property type="nucleotide sequence ID" value="NZ_JACAQB010000024.1"/>
</dbReference>
<name>A0A7Y8C5L6_9PSED</name>
<dbReference type="GO" id="GO:0005886">
    <property type="term" value="C:plasma membrane"/>
    <property type="evidence" value="ECO:0007669"/>
    <property type="project" value="UniProtKB-SubCell"/>
</dbReference>
<feature type="transmembrane region" description="Helical" evidence="6">
    <location>
        <begin position="20"/>
        <end position="36"/>
    </location>
</feature>
<evidence type="ECO:0000256" key="3">
    <source>
        <dbReference type="ARBA" id="ARBA00022692"/>
    </source>
</evidence>
<dbReference type="GO" id="GO:0055091">
    <property type="term" value="P:phospholipid homeostasis"/>
    <property type="evidence" value="ECO:0007669"/>
    <property type="project" value="TreeGrafter"/>
</dbReference>
<dbReference type="GO" id="GO:0016755">
    <property type="term" value="F:aminoacyltransferase activity"/>
    <property type="evidence" value="ECO:0007669"/>
    <property type="project" value="TreeGrafter"/>
</dbReference>
<keyword evidence="3 6" id="KW-0812">Transmembrane</keyword>
<feature type="domain" description="Phosphatidylglycerol lysyltransferase C-terminal" evidence="7">
    <location>
        <begin position="166"/>
        <end position="463"/>
    </location>
</feature>
<dbReference type="InterPro" id="IPR016181">
    <property type="entry name" value="Acyl_CoA_acyltransferase"/>
</dbReference>
<evidence type="ECO:0000313" key="8">
    <source>
        <dbReference type="EMBL" id="NWB99526.1"/>
    </source>
</evidence>
<evidence type="ECO:0000256" key="4">
    <source>
        <dbReference type="ARBA" id="ARBA00022989"/>
    </source>
</evidence>
<dbReference type="InterPro" id="IPR051211">
    <property type="entry name" value="PG_lysyltransferase"/>
</dbReference>
<organism evidence="8 9">
    <name type="scientific">Pseudomonas gingeri</name>
    <dbReference type="NCBI Taxonomy" id="117681"/>
    <lineage>
        <taxon>Bacteria</taxon>
        <taxon>Pseudomonadati</taxon>
        <taxon>Pseudomonadota</taxon>
        <taxon>Gammaproteobacteria</taxon>
        <taxon>Pseudomonadales</taxon>
        <taxon>Pseudomonadaceae</taxon>
        <taxon>Pseudomonas</taxon>
    </lineage>
</organism>
<evidence type="ECO:0000259" key="7">
    <source>
        <dbReference type="Pfam" id="PF09924"/>
    </source>
</evidence>
<evidence type="ECO:0000256" key="1">
    <source>
        <dbReference type="ARBA" id="ARBA00004651"/>
    </source>
</evidence>
<dbReference type="PANTHER" id="PTHR34697">
    <property type="entry name" value="PHOSPHATIDYLGLYCEROL LYSYLTRANSFERASE"/>
    <property type="match status" value="1"/>
</dbReference>
<comment type="subcellular location">
    <subcellularLocation>
        <location evidence="1">Cell membrane</location>
        <topology evidence="1">Multi-pass membrane protein</topology>
    </subcellularLocation>
</comment>
<feature type="transmembrane region" description="Helical" evidence="6">
    <location>
        <begin position="42"/>
        <end position="62"/>
    </location>
</feature>
<reference evidence="8 9" key="1">
    <citation type="submission" date="2020-04" db="EMBL/GenBank/DDBJ databases">
        <title>Molecular characterization of pseudomonads from Agaricus bisporus reveal novel blotch 2 pathogens in Western Europe.</title>
        <authorList>
            <person name="Taparia T."/>
            <person name="Krijger M."/>
            <person name="Haynes E."/>
            <person name="Elpinstone J.G."/>
            <person name="Noble R."/>
            <person name="Van Der Wolf J."/>
        </authorList>
    </citation>
    <scope>NUCLEOTIDE SEQUENCE [LARGE SCALE GENOMIC DNA]</scope>
    <source>
        <strain evidence="8 9">H7001</strain>
    </source>
</reference>
<accession>A0A7Y8C5L6</accession>
<comment type="caution">
    <text evidence="8">The sequence shown here is derived from an EMBL/GenBank/DDBJ whole genome shotgun (WGS) entry which is preliminary data.</text>
</comment>
<evidence type="ECO:0000313" key="9">
    <source>
        <dbReference type="Proteomes" id="UP000539985"/>
    </source>
</evidence>
<keyword evidence="2" id="KW-1003">Cell membrane</keyword>
<dbReference type="Pfam" id="PF09924">
    <property type="entry name" value="LPG_synthase_C"/>
    <property type="match status" value="1"/>
</dbReference>
<evidence type="ECO:0000256" key="6">
    <source>
        <dbReference type="SAM" id="Phobius"/>
    </source>
</evidence>
<dbReference type="AlphaFoldDB" id="A0A7Y8C5L6"/>
<dbReference type="InterPro" id="IPR024320">
    <property type="entry name" value="LPG_synthase_C"/>
</dbReference>
<sequence length="483" mass="55068">MDAVNSFESPNTRAMARLEYGFLLVVSVAITLYHWADVRVIPLIILFSYIDIIGYFPGAIAYRRRQGKIPDFYYVLYNGAHNFVTAAAVAALWCYFVQVEWALMGILIHLFGDRSLFGNGFKSRVMSFEPRKHPLYEKFEALMVRERKLNGSTVDSGRKFLWAERFGNHPSLFLTLNSDISTFTVEGLAGYLPYQDDGKCLFILTGVISATENRESLLRAFLNHAMEHGRELCCVQLRQDQVPLFEALGFQVNQMGCSYTLDLERFSMAGSPFMSLRNKIKRAEKAGVIVKELGVDLPNGPDQQRMLSSVTEEWLKAKGSKKLLSFMVGDLSANVLNKERIFVAVLHGKVVGFISYVPAFGEYHGWMHDLTRRLAVVPPGTMELINVEAIKRFKQEGEKYLNFGLTPFYGVNEEFDTYSSRSHVLRWILKALEKYGQRIYPAASQVAYKMKWQPMVVTPEYFATYGKFRVGILLRLMKLTNAL</sequence>
<keyword evidence="4 6" id="KW-1133">Transmembrane helix</keyword>
<dbReference type="Proteomes" id="UP000539985">
    <property type="component" value="Unassembled WGS sequence"/>
</dbReference>
<proteinExistence type="predicted"/>